<keyword evidence="1" id="KW-0732">Signal</keyword>
<sequence length="224" mass="24640">MKTLFLACLCTTLYLVVVSSSTPYHQPGWRKGARNVRKEPLSGRAQLPFDSVDAVVRRCVDEQARAYVAETVVTPARVCKAEKAFLHCFDAEGFPERVDAGLAVLRSVVMGQYVTTVLPFCGTVNHGDKLRDVNKNAAGDCTILDVQNCFARAVFSLPGAWTPCVVQPLAFGCYMRECLGPKVGPAPNIVSHVMAYHLNSTLTEPGLCDHMETSRISNDYDYLY</sequence>
<protein>
    <submittedName>
        <fullName evidence="3">Uncharacterized protein LOC109462670</fullName>
    </submittedName>
</protein>
<dbReference type="Proteomes" id="UP000515135">
    <property type="component" value="Unplaced"/>
</dbReference>
<name>A0A6P4XRS6_BRABE</name>
<dbReference type="GeneID" id="109462670"/>
<keyword evidence="2" id="KW-1185">Reference proteome</keyword>
<evidence type="ECO:0000256" key="1">
    <source>
        <dbReference type="SAM" id="SignalP"/>
    </source>
</evidence>
<reference evidence="3" key="1">
    <citation type="submission" date="2025-08" db="UniProtKB">
        <authorList>
            <consortium name="RefSeq"/>
        </authorList>
    </citation>
    <scope>IDENTIFICATION</scope>
    <source>
        <tissue evidence="3">Gonad</tissue>
    </source>
</reference>
<dbReference type="OrthoDB" id="10026973at2759"/>
<accession>A0A6P4XRS6</accession>
<organism evidence="2 3">
    <name type="scientific">Branchiostoma belcheri</name>
    <name type="common">Amphioxus</name>
    <dbReference type="NCBI Taxonomy" id="7741"/>
    <lineage>
        <taxon>Eukaryota</taxon>
        <taxon>Metazoa</taxon>
        <taxon>Chordata</taxon>
        <taxon>Cephalochordata</taxon>
        <taxon>Leptocardii</taxon>
        <taxon>Amphioxiformes</taxon>
        <taxon>Branchiostomatidae</taxon>
        <taxon>Branchiostoma</taxon>
    </lineage>
</organism>
<dbReference type="AlphaFoldDB" id="A0A6P4XRS6"/>
<evidence type="ECO:0000313" key="3">
    <source>
        <dbReference type="RefSeq" id="XP_019614793.1"/>
    </source>
</evidence>
<dbReference type="RefSeq" id="XP_019614793.1">
    <property type="nucleotide sequence ID" value="XM_019759234.1"/>
</dbReference>
<feature type="signal peptide" evidence="1">
    <location>
        <begin position="1"/>
        <end position="20"/>
    </location>
</feature>
<evidence type="ECO:0000313" key="2">
    <source>
        <dbReference type="Proteomes" id="UP000515135"/>
    </source>
</evidence>
<dbReference type="KEGG" id="bbel:109462670"/>
<proteinExistence type="predicted"/>
<feature type="chain" id="PRO_5027642491" evidence="1">
    <location>
        <begin position="21"/>
        <end position="224"/>
    </location>
</feature>
<gene>
    <name evidence="3" type="primary">LOC109462670</name>
</gene>